<keyword evidence="1" id="KW-0560">Oxidoreductase</keyword>
<evidence type="ECO:0000313" key="4">
    <source>
        <dbReference type="Proteomes" id="UP001652431"/>
    </source>
</evidence>
<dbReference type="Gene3D" id="3.40.920.10">
    <property type="entry name" value="Pyruvate-ferredoxin oxidoreductase, PFOR, domain III"/>
    <property type="match status" value="1"/>
</dbReference>
<dbReference type="RefSeq" id="WP_158367437.1">
    <property type="nucleotide sequence ID" value="NZ_JAOQJU010000001.1"/>
</dbReference>
<evidence type="ECO:0000256" key="1">
    <source>
        <dbReference type="ARBA" id="ARBA00023002"/>
    </source>
</evidence>
<proteinExistence type="predicted"/>
<dbReference type="InterPro" id="IPR002869">
    <property type="entry name" value="Pyrv_flavodox_OxRed_cen"/>
</dbReference>
<dbReference type="Proteomes" id="UP001652431">
    <property type="component" value="Unassembled WGS sequence"/>
</dbReference>
<sequence>MRKNCLLCGVGGQGVVLASKLIAYAALDKGMFVRTTETIGMAQRGGSVVSHVRMGEEIHSPMIPKGQADVILAFEPAEAVRSLPYLREGGMLIVNRKAVKPVTATLGGGQYDGHEMLDFLKKKVDNLLIMDGEAVCRQAGSAKVLNVALLGAAAASGALDISIPDMEVEIKKKVKPQFVELNQKALALGAAIAGAQRKADGTKTEVR</sequence>
<protein>
    <submittedName>
        <fullName evidence="3">Indolepyruvate oxidoreductase subunit beta</fullName>
    </submittedName>
</protein>
<keyword evidence="4" id="KW-1185">Reference proteome</keyword>
<name>A0ABT2RIJ3_9FIRM</name>
<dbReference type="PANTHER" id="PTHR43854">
    <property type="entry name" value="INDOLEPYRUVATE OXIDOREDUCTASE SUBUNIT IORB"/>
    <property type="match status" value="1"/>
</dbReference>
<dbReference type="PANTHER" id="PTHR43854:SF1">
    <property type="entry name" value="INDOLEPYRUVATE OXIDOREDUCTASE SUBUNIT IORB"/>
    <property type="match status" value="1"/>
</dbReference>
<accession>A0ABT2RIJ3</accession>
<comment type="caution">
    <text evidence="3">The sequence shown here is derived from an EMBL/GenBank/DDBJ whole genome shotgun (WGS) entry which is preliminary data.</text>
</comment>
<dbReference type="Pfam" id="PF01558">
    <property type="entry name" value="POR"/>
    <property type="match status" value="1"/>
</dbReference>
<reference evidence="3 4" key="1">
    <citation type="journal article" date="2021" name="ISME Commun">
        <title>Automated analysis of genomic sequences facilitates high-throughput and comprehensive description of bacteria.</title>
        <authorList>
            <person name="Hitch T.C.A."/>
        </authorList>
    </citation>
    <scope>NUCLEOTIDE SEQUENCE [LARGE SCALE GENOMIC DNA]</scope>
    <source>
        <strain evidence="3 4">Sanger_03</strain>
    </source>
</reference>
<dbReference type="SUPFAM" id="SSF53323">
    <property type="entry name" value="Pyruvate-ferredoxin oxidoreductase, PFOR, domain III"/>
    <property type="match status" value="1"/>
</dbReference>
<dbReference type="InterPro" id="IPR052198">
    <property type="entry name" value="IorB_Oxidoreductase"/>
</dbReference>
<dbReference type="EMBL" id="JAOQJU010000001">
    <property type="protein sequence ID" value="MCU6685222.1"/>
    <property type="molecule type" value="Genomic_DNA"/>
</dbReference>
<feature type="domain" description="Pyruvate/ketoisovalerate oxidoreductase catalytic" evidence="2">
    <location>
        <begin position="11"/>
        <end position="190"/>
    </location>
</feature>
<evidence type="ECO:0000259" key="2">
    <source>
        <dbReference type="Pfam" id="PF01558"/>
    </source>
</evidence>
<evidence type="ECO:0000313" key="3">
    <source>
        <dbReference type="EMBL" id="MCU6685222.1"/>
    </source>
</evidence>
<organism evidence="3 4">
    <name type="scientific">Dorea acetigenes</name>
    <dbReference type="NCBI Taxonomy" id="2981787"/>
    <lineage>
        <taxon>Bacteria</taxon>
        <taxon>Bacillati</taxon>
        <taxon>Bacillota</taxon>
        <taxon>Clostridia</taxon>
        <taxon>Lachnospirales</taxon>
        <taxon>Lachnospiraceae</taxon>
        <taxon>Dorea</taxon>
    </lineage>
</organism>
<dbReference type="InterPro" id="IPR019752">
    <property type="entry name" value="Pyrv/ketoisovalerate_OxRed_cat"/>
</dbReference>
<gene>
    <name evidence="3" type="ORF">OCV99_01405</name>
</gene>